<name>A0A6B9WKH7_9CAUD</name>
<reference evidence="2" key="1">
    <citation type="submission" date="2019-12" db="EMBL/GenBank/DDBJ databases">
        <authorList>
            <person name="Olsen N.S."/>
            <person name="Junco L.M.F."/>
            <person name="Kot W."/>
            <person name="Hansen L.H."/>
        </authorList>
    </citation>
    <scope>NUCLEOTIDE SEQUENCE [LARGE SCALE GENOMIC DNA]</scope>
</reference>
<dbReference type="Proteomes" id="UP000464219">
    <property type="component" value="Segment"/>
</dbReference>
<organism evidence="1 2">
    <name type="scientific">Escherichia phage mellemsur</name>
    <dbReference type="NCBI Taxonomy" id="2696418"/>
    <lineage>
        <taxon>Viruses</taxon>
        <taxon>Duplodnaviria</taxon>
        <taxon>Heunggongvirae</taxon>
        <taxon>Uroviricota</taxon>
        <taxon>Caudoviricetes</taxon>
        <taxon>Autographivirales</taxon>
        <taxon>Autoscriptoviridae</taxon>
        <taxon>Stentvirinae</taxon>
        <taxon>Bonnellvirus</taxon>
        <taxon>Bonnellvirus mellemsur</taxon>
    </lineage>
</organism>
<dbReference type="EMBL" id="MN850570">
    <property type="protein sequence ID" value="QHR65404.1"/>
    <property type="molecule type" value="Genomic_DNA"/>
</dbReference>
<sequence length="81" mass="8870">MARSILIRIIGHTSLPEHFSGAVRDTTIGKEYDALLVEDGEELPDGSYTTDEQGIFFVDDVGDECFAFTAAHVGHTIEIVE</sequence>
<proteinExistence type="predicted"/>
<evidence type="ECO:0000313" key="1">
    <source>
        <dbReference type="EMBL" id="QHR65404.1"/>
    </source>
</evidence>
<protein>
    <submittedName>
        <fullName evidence="1">Uncharacterized protein</fullName>
    </submittedName>
</protein>
<evidence type="ECO:0000313" key="2">
    <source>
        <dbReference type="Proteomes" id="UP000464219"/>
    </source>
</evidence>
<keyword evidence="2" id="KW-1185">Reference proteome</keyword>
<accession>A0A6B9WKH7</accession>
<gene>
    <name evidence="1" type="ORF">mellemsur_3</name>
</gene>